<evidence type="ECO:0000256" key="6">
    <source>
        <dbReference type="SAM" id="MobiDB-lite"/>
    </source>
</evidence>
<dbReference type="PROSITE" id="PS50847">
    <property type="entry name" value="GRAM_POS_ANCHORING"/>
    <property type="match status" value="1"/>
</dbReference>
<dbReference type="STRING" id="1855823.MCCS_23440"/>
<dbReference type="InterPro" id="IPR044055">
    <property type="entry name" value="RibLong"/>
</dbReference>
<keyword evidence="3" id="KW-0964">Secreted</keyword>
<evidence type="ECO:0000256" key="4">
    <source>
        <dbReference type="ARBA" id="ARBA00022729"/>
    </source>
</evidence>
<evidence type="ECO:0000256" key="3">
    <source>
        <dbReference type="ARBA" id="ARBA00022525"/>
    </source>
</evidence>
<dbReference type="Pfam" id="PF18957">
    <property type="entry name" value="RibLong"/>
    <property type="match status" value="17"/>
</dbReference>
<dbReference type="InterPro" id="IPR041498">
    <property type="entry name" value="Big_6"/>
</dbReference>
<comment type="subcellular location">
    <subcellularLocation>
        <location evidence="1">Secreted</location>
        <location evidence="1">Cell wall</location>
        <topology evidence="1">Peptidoglycan-anchor</topology>
    </subcellularLocation>
</comment>
<feature type="region of interest" description="Disordered" evidence="6">
    <location>
        <begin position="3508"/>
        <end position="3534"/>
    </location>
</feature>
<dbReference type="EMBL" id="CP021059">
    <property type="protein sequence ID" value="ARQ07924.1"/>
    <property type="molecule type" value="Genomic_DNA"/>
</dbReference>
<feature type="region of interest" description="Disordered" evidence="6">
    <location>
        <begin position="3692"/>
        <end position="3722"/>
    </location>
</feature>
<evidence type="ECO:0000256" key="1">
    <source>
        <dbReference type="ARBA" id="ARBA00004168"/>
    </source>
</evidence>
<feature type="region of interest" description="Disordered" evidence="6">
    <location>
        <begin position="3795"/>
        <end position="3833"/>
    </location>
</feature>
<dbReference type="NCBIfam" id="TIGR01167">
    <property type="entry name" value="LPXTG_anchor"/>
    <property type="match status" value="1"/>
</dbReference>
<dbReference type="InterPro" id="IPR005877">
    <property type="entry name" value="YSIRK_signal_dom"/>
</dbReference>
<dbReference type="InterPro" id="IPR013783">
    <property type="entry name" value="Ig-like_fold"/>
</dbReference>
<protein>
    <submittedName>
        <fullName evidence="8">C protein alpha-antigen</fullName>
    </submittedName>
</protein>
<dbReference type="RefSeq" id="WP_086043442.1">
    <property type="nucleotide sequence ID" value="NZ_CP021059.1"/>
</dbReference>
<dbReference type="Pfam" id="PF04650">
    <property type="entry name" value="YSIRK_signal"/>
    <property type="match status" value="1"/>
</dbReference>
<dbReference type="NCBIfam" id="NF033510">
    <property type="entry name" value="Ca_tandemer"/>
    <property type="match status" value="14"/>
</dbReference>
<dbReference type="InterPro" id="IPR019931">
    <property type="entry name" value="LPXTG_anchor"/>
</dbReference>
<keyword evidence="4" id="KW-0732">Signal</keyword>
<feature type="region of interest" description="Disordered" evidence="6">
    <location>
        <begin position="53"/>
        <end position="102"/>
    </location>
</feature>
<evidence type="ECO:0000256" key="2">
    <source>
        <dbReference type="ARBA" id="ARBA00022512"/>
    </source>
</evidence>
<accession>A0A1W7AEA4</accession>
<evidence type="ECO:0000256" key="5">
    <source>
        <dbReference type="ARBA" id="ARBA00023088"/>
    </source>
</evidence>
<feature type="domain" description="Gram-positive cocci surface proteins LPxTG" evidence="7">
    <location>
        <begin position="3827"/>
        <end position="3864"/>
    </location>
</feature>
<dbReference type="Gene3D" id="2.60.40.10">
    <property type="entry name" value="Immunoglobulins"/>
    <property type="match status" value="14"/>
</dbReference>
<feature type="compositionally biased region" description="Low complexity" evidence="6">
    <location>
        <begin position="3171"/>
        <end position="3181"/>
    </location>
</feature>
<dbReference type="Proteomes" id="UP000194154">
    <property type="component" value="Chromosome"/>
</dbReference>
<dbReference type="GeneID" id="35296417"/>
<dbReference type="Pfam" id="PF00746">
    <property type="entry name" value="Gram_pos_anchor"/>
    <property type="match status" value="1"/>
</dbReference>
<dbReference type="NCBIfam" id="NF038186">
    <property type="entry name" value="YPDG_rpt"/>
    <property type="match status" value="17"/>
</dbReference>
<feature type="region of interest" description="Disordered" evidence="6">
    <location>
        <begin position="182"/>
        <end position="270"/>
    </location>
</feature>
<organism evidence="8 9">
    <name type="scientific">Macrococcoides canis</name>
    <dbReference type="NCBI Taxonomy" id="1855823"/>
    <lineage>
        <taxon>Bacteria</taxon>
        <taxon>Bacillati</taxon>
        <taxon>Bacillota</taxon>
        <taxon>Bacilli</taxon>
        <taxon>Bacillales</taxon>
        <taxon>Staphylococcaceae</taxon>
        <taxon>Macrococcoides</taxon>
    </lineage>
</organism>
<evidence type="ECO:0000259" key="7">
    <source>
        <dbReference type="PROSITE" id="PS50847"/>
    </source>
</evidence>
<dbReference type="NCBIfam" id="TIGR01168">
    <property type="entry name" value="YSIRK_signal"/>
    <property type="match status" value="1"/>
</dbReference>
<name>A0A1W7AEA4_9STAP</name>
<proteinExistence type="predicted"/>
<feature type="region of interest" description="Disordered" evidence="6">
    <location>
        <begin position="3599"/>
        <end position="3626"/>
    </location>
</feature>
<gene>
    <name evidence="8" type="primary">bca</name>
    <name evidence="8" type="ORF">MCCS_23440</name>
</gene>
<dbReference type="Pfam" id="PF17936">
    <property type="entry name" value="Big_6"/>
    <property type="match status" value="14"/>
</dbReference>
<sequence length="3867" mass="393335">MNKKSTNKRMDFLPNKLNKYSIRKFTVGTTSILIGSLLFLGTSTDSKAAETTVASTEAATTETPTTEAPTTEAVTTEAPTTEASTTETPTTEAPTTESATTEAPVVVEKATNLNFNADNTQLTGQATGQTVELKLADGTVKTATVQSGTFTFTGLTVNSGDVVEVTVIGSDNTRSEVAQATANVVEAPTTEAPTTEAPTTEGATTEAPTTEAPTTEAPTTEGATTEAPTTESATTEAPTTEAPTTESATTEAPTTEVPVFEPTTESVTATTEKLNTLTTEAEKKAELTNYVVENTGVTEEAALATINSLKLDYSNLTSEELMAALLQGIAANQDANTVDATAATFRTTSLTNNESITLDMNGTVNTLTAAGSTAGDSALIIDGVNVIESGSPTMIQNTVNGKVVEQWTGNPLEINNTTVAKPLEGVRVYAQWVEKSGATSPIFTTTTLADGTYHIVMQDFTGPDGTVYTFDADPNLPQGEKWRVWAETPTGLQLYYSWENSQLGPQSPVMDTSYNAGYGIGNDQLTDFNFIYTAQTDEAVMHDMTNATTSTPVSGEQGYISGTVFWNNNINFGAQTMGSTATNSAGTTDTAATNVTVVGSYLSDYALNKIYSAGQAYMGEPIRGIAWSDADEAKLQDWVKQQIALEGTDLWIAETVTTTTDARGNYTLQFNGTYGKEYNDRGFNGALLDSATNSTKVMPDALAISEGLPIGSTYADLFNRVASSPTQGSWYGDVSASSTNMNIEAAPKHVNLDWTYVSLQGMDAFGVASPYYGNKFAFDTASTSWTNTFKNDTITLQNVINADFALFMDEMNFDVVNYNTSTTPAAPGTTVTTSTVGLPSPEMGDNKYQIVWYDKNGNEVAASPIQAPNTDGTLSSADFLVPATALDGDIYTAKLYSINPTDDVTRSPYPLAIDSFVVVVTDASVNQPDYIDATVKPGTPETIAAPLNADGTPPPSGTTYAPADATTLPSWAVVNANGIITVNPDVTVPAGNVTIPVTVNYPDGSSEVIDVVVTVLPTDAVVNQPEYINATVEPGTTTTIAAPLNPDGTPPPAETTYAPADATSLPSWAVVNPDGTITVNPDANIPEGDYTIPVTVNYPDGSSGVIDVVVTVLPTDAVVNQPEYINATVEPGTTTTIAAPLNSDGTTPPTGTTYAPADATTLPTWAVVNPDGTITVNPGATVTAGDYTIPVTVNYPDGSSEVIDVVVTVLPADKEVNQPEYINATVEPGTTTTIAAPLNSDGTTPPTGTIYASADASTLPTWAVVNPDGTITVNPGVTVTAGDYTIPVTVNYPDGSSEVIDVVVTVLPADKEVNQPEYINATVEPGTTTTIAAPLNSDGTTPPTGTTYAPADATTLPSWAVVNPDGTITVKPGATVTAGDYTIPVTVNYPDGSSEVIDVVVTVGTTDAADNQPEYINTTVEPGTTTTIAAPLDSDGTTLPAGTTYAPADASTLPTWAVVNPDGTITVNPGATVTAADYTIPVTVNYPDGSSEVIDVVVTVGTTDAADNQPEYINTTVEPGTTTTIAAPLNSDGTTPPAGTTYAPADASTLPTWAVVNPDGTITVKPGATVTAGDYTIPVTVNYPDGSSEVIDVVVTVGATDAIDNQPDYIDTTVEPGTPTTIAAPLNSDGTTPPAGTTYAPADAATLPSWVVVNPDGTITVSPDATVTSTQLSVPVTVTYPDGSTEVIDVAITVLEPNVTVPQNLENQPDYLNTTAKPGTTTTIAAPLNSDGTTPPAGTTYAPADATTLPSWVVVNPDGTITATPDTTVASGAYPIKVKVTYPDGTTDVIESVITVGVTDAATYQPNYKDASVEPGDTVTVAAPLNSDGTTPPAGTTYAPADAATLPSWVVVNPDGTITATPDTTVASGAYPIKVTVTYPDGTTDVIESVITVGVTDAATYQPNYKDAFVEPGDTVTVAAPLNSDGTTPPAGTTYAPADAATLPSWVVVNPDGTITATPDTTVASGAYPIKVTVTYPDGTTDVIESVITVGVTDAATYQPNYKDAFVEPGDTVTVAAPLNSDGTTPPAGTTYAPADAATLPSWVVVNPDGTITATPDTTVASGAYPIKVTVTYPDGTTDVIESVITVGVTDAATYQPNYKDAFVEPGDTVTVAAPLNSDGTTPPAGTTYAPADAATLPSWVVVNPDGTITATPDTTVASGAYPIKVTVTYPDGTTDVIESVITVGVTDAATYQPNYKDAFVEPGDTVTVAAPLNSDGTTPPAGTTYAPADAATLPSWVVVNPDGTITATPDTTVASGAYPIKVTVTYPDGTTDVIESVITVGVTDAATYQPNYKDAFVEPGDTVTVAAPLNSDGTTPPAGTTYAPADAATLPSWVVVNPDGTITVNPDVTVPSGQIAVKVTVTYPDGTTDVIESVITVGTTDEVDNQPDYIDATVEPGNTVTVAAPLNSDGTTPPTGTTYAPADAATLPTWVVVNPDGTVTTSPDATVVAGDYNIPVLVTYPDGTTEIINVVITVGTTDAVDNILDYTDVSLLAGETKIISVPLNSNGTSAPAGTTYAPADAATLPSWIVVNPDGTINIAPDTAVLPGSYTIPVLVTFADGSTEEIDVIITVLAPKDITPPVVDIKPIQVGDTTVSGTSEPNAIVTVTLPDGTVVMVNTDATGSWSIPVPPIKEGDKVSAVAKDEAGNVSSPDEEIAPSTVDTTAPVINVDPIQIGDTVVTGTSEPGSTVTVTLSDGTTVTTVTNSDGTWTVNTPVIKSGETVSAVSTDGSGNTSGPDTEVAPVVTADTTAPVINVNPIQIGDTVITGTSEPGSTVTVILPDGTTVTTVTNSDGTWTVDTPVIKSGDTVSAVSTDGSGNTSGPYTEVAPVITADTTAPVINVNPIQIGDTVITGTSEPGSTVTVILPDGTTVTTVTNPDGTWTVDTPVIKSGETVSAVSTDEAGNTSGPDTEVAPVVTADTTAPVINVNPIQIGDTVITGTSEPGSTVTVILPDGTAVTTVTNPDGTWTVDTPVIKSGDTVSAVSTDEAGNTSGPDTEVAPVVTADTTAPVINVNPIQIGDTVVTGTSEPGSTVTVILPDGTTVTTVTNPDGTWTVDTPVIKSGDTVSAVSTDGSGNTSGPDTEVAPVITADTTAPLVDINPVKAGDTVVSGTSEPGSTVTVILPDGTTITTVTNPDGTWSVEVPAIKEGDKFTALATDESGNTSDPANEVAPSSTVVTPPSDTTAPAINLAPIKAGDTVVSGTSESGSIITVILPDGTAVTTVTNPDGTWSVEVPAIKEGETVSAVATDASGNTSKPDTETAPTAAADTTAPAINLAPIKAGDTVVSGTSEPGSIITVILPDGTTVTTVTNPDGTWSVEVPAIKEGETVSAIATDASGNTSKPDTETAPTAAADTTAPAINLAPIKAGDTVVSGTSEPGSIITVILPDGTTVTTVTNPDGTWSVEVPAIKEGETVSAVATDASGNTSKPYTETAPTAAADTTAPAINLAPIKAGDTVVSGTSEPGSIITVILPDGTTVTTVTNPDGTWSVEVPAIKEGETVSAIATDASGNTSKPDTETAPVSPIVTPPADTTAPVIDVNPVKVGDTVVSGTSEPGSTVIVTLPDGTTVTTVTNPDGTWSVEVPAIKEGETVSAVATDASGNTSKPDTETAPVSPIVTPPADTTAPVIDVNPVKPGDTIVSGTSEPGSTVIVTLPDGATVTTVTKPDGTWTVIVPPLKSGETVIAIAKDDAGNVSESSSETVPTEQINEPPVVTPPTVTPPVVDVEPPVIDVDPIKPGDTVVTGTSEPGSTVIVTLPNGEVVKTIVKPDGTWIVTVPPLKEGDTVEAVAIDDAGNTSDVSSETVPVTTKPEQVKPEVKPSNTQATLPDTGEADNGAATAALLAAIGGFALLAARRRRQDDVQTEEK</sequence>
<keyword evidence="9" id="KW-1185">Reference proteome</keyword>
<feature type="compositionally biased region" description="Low complexity" evidence="6">
    <location>
        <begin position="186"/>
        <end position="270"/>
    </location>
</feature>
<reference evidence="8 9" key="1">
    <citation type="journal article" date="2017" name="Int. J. Syst. Evol. Microbiol.">
        <title>Macrococcus canis sp. nov., a skin bacterium associated with infections in dogs.</title>
        <authorList>
            <person name="Gobeli Brawand S."/>
            <person name="Cotting K."/>
            <person name="Gomez-Sanz E."/>
            <person name="Collaud A."/>
            <person name="Thomann A."/>
            <person name="Brodard I."/>
            <person name="Rodriguez-Campos S."/>
            <person name="Strauss C."/>
            <person name="Perreten V."/>
        </authorList>
    </citation>
    <scope>NUCLEOTIDE SEQUENCE [LARGE SCALE GENOMIC DNA]</scope>
    <source>
        <strain evidence="8 9">KM45013</strain>
    </source>
</reference>
<dbReference type="KEGG" id="mcak:MCCS_23440"/>
<keyword evidence="5" id="KW-0572">Peptidoglycan-anchor</keyword>
<keyword evidence="2" id="KW-0134">Cell wall</keyword>
<dbReference type="OrthoDB" id="2417389at2"/>
<evidence type="ECO:0000313" key="9">
    <source>
        <dbReference type="Proteomes" id="UP000194154"/>
    </source>
</evidence>
<feature type="compositionally biased region" description="Polar residues" evidence="6">
    <location>
        <begin position="3795"/>
        <end position="3811"/>
    </location>
</feature>
<feature type="region of interest" description="Disordered" evidence="6">
    <location>
        <begin position="3159"/>
        <end position="3181"/>
    </location>
</feature>
<evidence type="ECO:0000313" key="8">
    <source>
        <dbReference type="EMBL" id="ARQ07924.1"/>
    </source>
</evidence>